<dbReference type="InterPro" id="IPR038404">
    <property type="entry name" value="TRAP_DctP_sf"/>
</dbReference>
<comment type="similarity">
    <text evidence="1">Belongs to the bacterial solute-binding protein 7 family.</text>
</comment>
<evidence type="ECO:0000313" key="6">
    <source>
        <dbReference type="Proteomes" id="UP000620327"/>
    </source>
</evidence>
<dbReference type="GO" id="GO:0055085">
    <property type="term" value="P:transmembrane transport"/>
    <property type="evidence" value="ECO:0007669"/>
    <property type="project" value="InterPro"/>
</dbReference>
<comment type="caution">
    <text evidence="5">The sequence shown here is derived from an EMBL/GenBank/DDBJ whole genome shotgun (WGS) entry which is preliminary data.</text>
</comment>
<evidence type="ECO:0000256" key="2">
    <source>
        <dbReference type="ARBA" id="ARBA00022448"/>
    </source>
</evidence>
<dbReference type="RefSeq" id="WP_187016105.1">
    <property type="nucleotide sequence ID" value="NZ_JACOQI010000025.1"/>
</dbReference>
<dbReference type="InterPro" id="IPR018389">
    <property type="entry name" value="DctP_fam"/>
</dbReference>
<keyword evidence="3 4" id="KW-0732">Signal</keyword>
<dbReference type="Proteomes" id="UP000620327">
    <property type="component" value="Unassembled WGS sequence"/>
</dbReference>
<dbReference type="InterPro" id="IPR004682">
    <property type="entry name" value="TRAP_DctP"/>
</dbReference>
<dbReference type="CDD" id="cd13603">
    <property type="entry name" value="PBP2_TRAP_Siap_TeaA_like"/>
    <property type="match status" value="1"/>
</dbReference>
<sequence>MLKKRLTKIAALCIASTLLLAGCSGGSTKSSPNPDSEKDSAAAAPIVLKFSDVNAEQSPAGIFCLKFKELVEERTEGRVQIENYFGGTLTANNIEGTQTGIADLSQHDVSEVTDLCAALSILEAPFLFDSEEELFKVTAPDSPIMDRLNEELSGTGVRLLATYSWGNQNLLTTSKPVYCEEDLKGMKIRVIPSQIFMETMSAMGATPSPMGWSEVVTSLITKMIDGTGMPFSNIVDTGLHEIEGYCIMTGHNPTLSGVFINEASWNKLSEDDQKILEQAGVEARQAVYESFAANEEAARAAIAEKGMVIIEKDELSFDTDAIRDSVAEKFKDDWGDIFQEIMEYLGKA</sequence>
<accession>A0A923S8P6</accession>
<keyword evidence="6" id="KW-1185">Reference proteome</keyword>
<dbReference type="GO" id="GO:0030288">
    <property type="term" value="C:outer membrane-bounded periplasmic space"/>
    <property type="evidence" value="ECO:0007669"/>
    <property type="project" value="InterPro"/>
</dbReference>
<dbReference type="PANTHER" id="PTHR33376">
    <property type="match status" value="1"/>
</dbReference>
<feature type="chain" id="PRO_5038427691" evidence="4">
    <location>
        <begin position="22"/>
        <end position="348"/>
    </location>
</feature>
<organism evidence="5 6">
    <name type="scientific">Dysosmobacter segnis</name>
    <dbReference type="NCBI Taxonomy" id="2763042"/>
    <lineage>
        <taxon>Bacteria</taxon>
        <taxon>Bacillati</taxon>
        <taxon>Bacillota</taxon>
        <taxon>Clostridia</taxon>
        <taxon>Eubacteriales</taxon>
        <taxon>Oscillospiraceae</taxon>
        <taxon>Dysosmobacter</taxon>
    </lineage>
</organism>
<feature type="signal peptide" evidence="4">
    <location>
        <begin position="1"/>
        <end position="21"/>
    </location>
</feature>
<dbReference type="Gene3D" id="3.40.190.170">
    <property type="entry name" value="Bacterial extracellular solute-binding protein, family 7"/>
    <property type="match status" value="1"/>
</dbReference>
<name>A0A923S8P6_9FIRM</name>
<evidence type="ECO:0000256" key="1">
    <source>
        <dbReference type="ARBA" id="ARBA00009023"/>
    </source>
</evidence>
<dbReference type="EMBL" id="JACOQI010000025">
    <property type="protein sequence ID" value="MBC5771936.1"/>
    <property type="molecule type" value="Genomic_DNA"/>
</dbReference>
<dbReference type="Pfam" id="PF03480">
    <property type="entry name" value="DctP"/>
    <property type="match status" value="1"/>
</dbReference>
<reference evidence="5" key="1">
    <citation type="submission" date="2020-08" db="EMBL/GenBank/DDBJ databases">
        <title>Genome public.</title>
        <authorList>
            <person name="Liu C."/>
            <person name="Sun Q."/>
        </authorList>
    </citation>
    <scope>NUCLEOTIDE SEQUENCE</scope>
    <source>
        <strain evidence="5">BX15</strain>
    </source>
</reference>
<keyword evidence="2" id="KW-0813">Transport</keyword>
<dbReference type="PROSITE" id="PS51257">
    <property type="entry name" value="PROKAR_LIPOPROTEIN"/>
    <property type="match status" value="1"/>
</dbReference>
<dbReference type="AlphaFoldDB" id="A0A923S8P6"/>
<evidence type="ECO:0000256" key="3">
    <source>
        <dbReference type="ARBA" id="ARBA00022729"/>
    </source>
</evidence>
<evidence type="ECO:0000256" key="4">
    <source>
        <dbReference type="SAM" id="SignalP"/>
    </source>
</evidence>
<dbReference type="PIRSF" id="PIRSF006470">
    <property type="entry name" value="DctB"/>
    <property type="match status" value="1"/>
</dbReference>
<proteinExistence type="inferred from homology"/>
<dbReference type="NCBIfam" id="NF037995">
    <property type="entry name" value="TRAP_S1"/>
    <property type="match status" value="1"/>
</dbReference>
<dbReference type="PANTHER" id="PTHR33376:SF7">
    <property type="entry name" value="C4-DICARBOXYLATE-BINDING PROTEIN DCTB"/>
    <property type="match status" value="1"/>
</dbReference>
<protein>
    <submittedName>
        <fullName evidence="5">TRAP transporter substrate-binding protein</fullName>
    </submittedName>
</protein>
<evidence type="ECO:0000313" key="5">
    <source>
        <dbReference type="EMBL" id="MBC5771936.1"/>
    </source>
</evidence>
<gene>
    <name evidence="5" type="ORF">H8Z83_16720</name>
</gene>